<dbReference type="Proteomes" id="UP001592531">
    <property type="component" value="Unassembled WGS sequence"/>
</dbReference>
<evidence type="ECO:0000256" key="2">
    <source>
        <dbReference type="ARBA" id="ARBA00023172"/>
    </source>
</evidence>
<comment type="caution">
    <text evidence="5">The sequence shown here is derived from an EMBL/GenBank/DDBJ whole genome shotgun (WGS) entry which is preliminary data.</text>
</comment>
<keyword evidence="1 3" id="KW-0238">DNA-binding</keyword>
<dbReference type="InterPro" id="IPR004107">
    <property type="entry name" value="Integrase_SAM-like_N"/>
</dbReference>
<reference evidence="5 6" key="1">
    <citation type="submission" date="2024-09" db="EMBL/GenBank/DDBJ databases">
        <authorList>
            <person name="Lee S.D."/>
        </authorList>
    </citation>
    <scope>NUCLEOTIDE SEQUENCE [LARGE SCALE GENOMIC DNA]</scope>
    <source>
        <strain evidence="5 6">N8-3</strain>
    </source>
</reference>
<name>A0ABV6W3A6_9ACTN</name>
<dbReference type="PROSITE" id="PS51900">
    <property type="entry name" value="CB"/>
    <property type="match status" value="1"/>
</dbReference>
<accession>A0ABV6W3A6</accession>
<feature type="domain" description="Core-binding (CB)" evidence="4">
    <location>
        <begin position="88"/>
        <end position="170"/>
    </location>
</feature>
<sequence length="350" mass="39142">MGISPQEISLYRHCDCHDAEQRPLGDDCPRLATDEGHSTWAYEVEPLGANGSLEIRRGVGYPSAQDAWRALEGLLAPKQNSGAEASEVSIGAHLVEWFERKEAVLRPATAASYTAVIHKDLVPAFGVMRISDLRSRHIMDWAESQLARGRGPCAVQRVVSTLRTALFDAVRHGLVFSNVARDVNVPRPVRRSVYWTPQQAATFRRHNAHHNADQLRYLFEVLDETHLPYREVLALHWADLHLADKRLYVRWALTSRNSAQPYLVRARRNWIGLSEGGVAALQRQRSLLPSNAPLEGLVFPADDGAPLRPEWVLQQFRKRSAEAQLPRISLNDISCVTSLGADDCDEGSAK</sequence>
<dbReference type="InterPro" id="IPR013762">
    <property type="entry name" value="Integrase-like_cat_sf"/>
</dbReference>
<organism evidence="5 6">
    <name type="scientific">Streptacidiphilus cavernicola</name>
    <dbReference type="NCBI Taxonomy" id="3342716"/>
    <lineage>
        <taxon>Bacteria</taxon>
        <taxon>Bacillati</taxon>
        <taxon>Actinomycetota</taxon>
        <taxon>Actinomycetes</taxon>
        <taxon>Kitasatosporales</taxon>
        <taxon>Streptomycetaceae</taxon>
        <taxon>Streptacidiphilus</taxon>
    </lineage>
</organism>
<dbReference type="SUPFAM" id="SSF56349">
    <property type="entry name" value="DNA breaking-rejoining enzymes"/>
    <property type="match status" value="1"/>
</dbReference>
<protein>
    <submittedName>
        <fullName evidence="5">Tyrosine-type recombinase/integrase</fullName>
    </submittedName>
</protein>
<proteinExistence type="predicted"/>
<dbReference type="InterPro" id="IPR010998">
    <property type="entry name" value="Integrase_recombinase_N"/>
</dbReference>
<dbReference type="Gene3D" id="1.10.443.10">
    <property type="entry name" value="Intergrase catalytic core"/>
    <property type="match status" value="1"/>
</dbReference>
<evidence type="ECO:0000313" key="6">
    <source>
        <dbReference type="Proteomes" id="UP001592531"/>
    </source>
</evidence>
<evidence type="ECO:0000256" key="3">
    <source>
        <dbReference type="PROSITE-ProRule" id="PRU01248"/>
    </source>
</evidence>
<gene>
    <name evidence="5" type="ORF">ACEZDE_28140</name>
</gene>
<dbReference type="RefSeq" id="WP_380541810.1">
    <property type="nucleotide sequence ID" value="NZ_JBHFAB010000027.1"/>
</dbReference>
<evidence type="ECO:0000259" key="4">
    <source>
        <dbReference type="PROSITE" id="PS51900"/>
    </source>
</evidence>
<dbReference type="InterPro" id="IPR011010">
    <property type="entry name" value="DNA_brk_join_enz"/>
</dbReference>
<dbReference type="Gene3D" id="1.10.150.130">
    <property type="match status" value="1"/>
</dbReference>
<dbReference type="Pfam" id="PF14659">
    <property type="entry name" value="Phage_int_SAM_3"/>
    <property type="match status" value="1"/>
</dbReference>
<keyword evidence="2" id="KW-0233">DNA recombination</keyword>
<dbReference type="InterPro" id="IPR044068">
    <property type="entry name" value="CB"/>
</dbReference>
<evidence type="ECO:0000256" key="1">
    <source>
        <dbReference type="ARBA" id="ARBA00023125"/>
    </source>
</evidence>
<dbReference type="EMBL" id="JBHFAB010000027">
    <property type="protein sequence ID" value="MFC1420481.1"/>
    <property type="molecule type" value="Genomic_DNA"/>
</dbReference>
<evidence type="ECO:0000313" key="5">
    <source>
        <dbReference type="EMBL" id="MFC1420481.1"/>
    </source>
</evidence>
<keyword evidence="6" id="KW-1185">Reference proteome</keyword>